<dbReference type="GO" id="GO:0006508">
    <property type="term" value="P:proteolysis"/>
    <property type="evidence" value="ECO:0007669"/>
    <property type="project" value="UniProtKB-KW"/>
</dbReference>
<dbReference type="InterPro" id="IPR005073">
    <property type="entry name" value="Peptidase_M74"/>
</dbReference>
<dbReference type="SUPFAM" id="SSF55166">
    <property type="entry name" value="Hedgehog/DD-peptidase"/>
    <property type="match status" value="1"/>
</dbReference>
<keyword evidence="1" id="KW-0645">Protease</keyword>
<proteinExistence type="predicted"/>
<keyword evidence="2" id="KW-0479">Metal-binding</keyword>
<feature type="signal peptide" evidence="9">
    <location>
        <begin position="1"/>
        <end position="33"/>
    </location>
</feature>
<dbReference type="Proteomes" id="UP000321058">
    <property type="component" value="Unassembled WGS sequence"/>
</dbReference>
<dbReference type="NCBIfam" id="NF006947">
    <property type="entry name" value="PRK09429.1"/>
    <property type="match status" value="1"/>
</dbReference>
<evidence type="ECO:0000256" key="7">
    <source>
        <dbReference type="ARBA" id="ARBA00023049"/>
    </source>
</evidence>
<keyword evidence="5" id="KW-0378">Hydrolase</keyword>
<feature type="disulfide bond" evidence="8">
    <location>
        <begin position="201"/>
        <end position="249"/>
    </location>
</feature>
<evidence type="ECO:0000313" key="11">
    <source>
        <dbReference type="Proteomes" id="UP000321058"/>
    </source>
</evidence>
<gene>
    <name evidence="10" type="primary">mepA</name>
    <name evidence="10" type="ORF">RSO01_32600</name>
</gene>
<feature type="disulfide bond" evidence="8">
    <location>
        <begin position="230"/>
        <end position="237"/>
    </location>
</feature>
<dbReference type="GO" id="GO:0030288">
    <property type="term" value="C:outer membrane-bounded periplasmic space"/>
    <property type="evidence" value="ECO:0007669"/>
    <property type="project" value="InterPro"/>
</dbReference>
<dbReference type="GO" id="GO:0004252">
    <property type="term" value="F:serine-type endopeptidase activity"/>
    <property type="evidence" value="ECO:0007669"/>
    <property type="project" value="InterPro"/>
</dbReference>
<feature type="disulfide bond" evidence="8">
    <location>
        <begin position="57"/>
        <end position="282"/>
    </location>
</feature>
<evidence type="ECO:0000256" key="3">
    <source>
        <dbReference type="ARBA" id="ARBA00022729"/>
    </source>
</evidence>
<dbReference type="GO" id="GO:0008237">
    <property type="term" value="F:metallopeptidase activity"/>
    <property type="evidence" value="ECO:0007669"/>
    <property type="project" value="UniProtKB-KW"/>
</dbReference>
<sequence length="289" mass="31590">MGKVLAGEYRANKMTRFVVSLIAAMLSTFAASAQDWGQVTTPAPGPTQSVGFYTAGCLQGAQALPLDGPGYEAIRISRNRYWGQPVTLDFIKRFSEQVRAAGQAPLYIGDIGQPRGGPAPSGHASHQTGLDVDIWFERQPGARRAPAERENPRLRSLVRAADDGIDDTVFTDQHVALLRLAATSPGVDRIFANKWIKQRLCQTVTGNRGWLNKIVVWAGHDEHFHVRMYCPPGNPQCQAQAGYYADEGCGEQLDIWFTKPPVRLPPPGTVLPPYRPKLPAACQAVLHAP</sequence>
<dbReference type="GO" id="GO:0046872">
    <property type="term" value="F:metal ion binding"/>
    <property type="evidence" value="ECO:0007669"/>
    <property type="project" value="UniProtKB-KW"/>
</dbReference>
<dbReference type="Pfam" id="PF03411">
    <property type="entry name" value="Peptidase_M74"/>
    <property type="match status" value="1"/>
</dbReference>
<comment type="caution">
    <text evidence="10">The sequence shown here is derived from an EMBL/GenBank/DDBJ whole genome shotgun (WGS) entry which is preliminary data.</text>
</comment>
<evidence type="ECO:0000256" key="8">
    <source>
        <dbReference type="PIRSR" id="PIRSR018455-2"/>
    </source>
</evidence>
<dbReference type="RefSeq" id="WP_147150170.1">
    <property type="nucleotide sequence ID" value="NZ_BKAJ01000054.1"/>
</dbReference>
<keyword evidence="7" id="KW-0482">Metalloprotease</keyword>
<protein>
    <submittedName>
        <fullName evidence="10">Penicillin-insensitive murein endopeptidase</fullName>
    </submittedName>
</protein>
<keyword evidence="8" id="KW-1015">Disulfide bond</keyword>
<dbReference type="EMBL" id="BKAJ01000054">
    <property type="protein sequence ID" value="GEP56094.1"/>
    <property type="molecule type" value="Genomic_DNA"/>
</dbReference>
<dbReference type="OrthoDB" id="1467367at2"/>
<evidence type="ECO:0000256" key="6">
    <source>
        <dbReference type="ARBA" id="ARBA00022833"/>
    </source>
</evidence>
<keyword evidence="3 9" id="KW-0732">Signal</keyword>
<keyword evidence="6" id="KW-0862">Zinc</keyword>
<dbReference type="Gene3D" id="3.30.1380.10">
    <property type="match status" value="1"/>
</dbReference>
<evidence type="ECO:0000256" key="9">
    <source>
        <dbReference type="SAM" id="SignalP"/>
    </source>
</evidence>
<evidence type="ECO:0000256" key="1">
    <source>
        <dbReference type="ARBA" id="ARBA00022670"/>
    </source>
</evidence>
<reference evidence="10 11" key="1">
    <citation type="submission" date="2019-07" db="EMBL/GenBank/DDBJ databases">
        <title>Whole genome shotgun sequence of Reyranella soli NBRC 108950.</title>
        <authorList>
            <person name="Hosoyama A."/>
            <person name="Uohara A."/>
            <person name="Ohji S."/>
            <person name="Ichikawa N."/>
        </authorList>
    </citation>
    <scope>NUCLEOTIDE SEQUENCE [LARGE SCALE GENOMIC DNA]</scope>
    <source>
        <strain evidence="10 11">NBRC 108950</strain>
    </source>
</reference>
<evidence type="ECO:0000313" key="10">
    <source>
        <dbReference type="EMBL" id="GEP56094.1"/>
    </source>
</evidence>
<dbReference type="InterPro" id="IPR009045">
    <property type="entry name" value="Zn_M74/Hedgehog-like"/>
</dbReference>
<dbReference type="AlphaFoldDB" id="A0A512NAY1"/>
<evidence type="ECO:0000256" key="2">
    <source>
        <dbReference type="ARBA" id="ARBA00022723"/>
    </source>
</evidence>
<keyword evidence="11" id="KW-1185">Reference proteome</keyword>
<evidence type="ECO:0000256" key="5">
    <source>
        <dbReference type="ARBA" id="ARBA00022801"/>
    </source>
</evidence>
<keyword evidence="4" id="KW-0574">Periplasm</keyword>
<organism evidence="10 11">
    <name type="scientific">Reyranella soli</name>
    <dbReference type="NCBI Taxonomy" id="1230389"/>
    <lineage>
        <taxon>Bacteria</taxon>
        <taxon>Pseudomonadati</taxon>
        <taxon>Pseudomonadota</taxon>
        <taxon>Alphaproteobacteria</taxon>
        <taxon>Hyphomicrobiales</taxon>
        <taxon>Reyranellaceae</taxon>
        <taxon>Reyranella</taxon>
    </lineage>
</organism>
<feature type="chain" id="PRO_5021897288" evidence="9">
    <location>
        <begin position="34"/>
        <end position="289"/>
    </location>
</feature>
<name>A0A512NAY1_9HYPH</name>
<dbReference type="PIRSF" id="PIRSF018455">
    <property type="entry name" value="MepA"/>
    <property type="match status" value="1"/>
</dbReference>
<evidence type="ECO:0000256" key="4">
    <source>
        <dbReference type="ARBA" id="ARBA00022764"/>
    </source>
</evidence>
<accession>A0A512NAY1</accession>